<dbReference type="RefSeq" id="WP_135744467.1">
    <property type="nucleotide sequence ID" value="NZ_JAIZBL010000001.1"/>
</dbReference>
<dbReference type="OrthoDB" id="334658at2"/>
<reference evidence="1" key="1">
    <citation type="journal article" date="2019" name="PLoS Negl. Trop. Dis.">
        <title>Revisiting the worldwide diversity of Leptospira species in the environment.</title>
        <authorList>
            <person name="Vincent A.T."/>
            <person name="Schiettekatte O."/>
            <person name="Bourhy P."/>
            <person name="Veyrier F.J."/>
            <person name="Picardeau M."/>
        </authorList>
    </citation>
    <scope>NUCLEOTIDE SEQUENCE [LARGE SCALE GENOMIC DNA]</scope>
    <source>
        <strain evidence="1">201601109</strain>
    </source>
</reference>
<evidence type="ECO:0000313" key="2">
    <source>
        <dbReference type="Proteomes" id="UP000297649"/>
    </source>
</evidence>
<organism evidence="1 2">
    <name type="scientific">Leptospira bandrabouensis</name>
    <dbReference type="NCBI Taxonomy" id="2484903"/>
    <lineage>
        <taxon>Bacteria</taxon>
        <taxon>Pseudomonadati</taxon>
        <taxon>Spirochaetota</taxon>
        <taxon>Spirochaetia</taxon>
        <taxon>Leptospirales</taxon>
        <taxon>Leptospiraceae</taxon>
        <taxon>Leptospira</taxon>
    </lineage>
</organism>
<keyword evidence="2" id="KW-1185">Reference proteome</keyword>
<evidence type="ECO:0000313" key="1">
    <source>
        <dbReference type="EMBL" id="TGN14745.1"/>
    </source>
</evidence>
<dbReference type="AlphaFoldDB" id="A0A6H3NWM8"/>
<comment type="caution">
    <text evidence="1">The sequence shown here is derived from an EMBL/GenBank/DDBJ whole genome shotgun (WGS) entry which is preliminary data.</text>
</comment>
<dbReference type="Proteomes" id="UP000297649">
    <property type="component" value="Unassembled WGS sequence"/>
</dbReference>
<accession>A0A6H3NWM8</accession>
<dbReference type="EMBL" id="RQHU01000005">
    <property type="protein sequence ID" value="TGN14745.1"/>
    <property type="molecule type" value="Genomic_DNA"/>
</dbReference>
<proteinExistence type="predicted"/>
<gene>
    <name evidence="1" type="ORF">EHR08_00100</name>
</gene>
<name>A0A6H3NWM8_9LEPT</name>
<sequence length="208" mass="24602">MKLIYPVLFFVFISNCTRFILSPGINSDLSVTIHESKNPADDSKYKLYVFKLSDQNLELALFDINNFSSLNPNFNKNLDEIYKDIKITNFAFIIEVFAENGLEDLNQLKEIEIDNPDCKATKYVIYRYDYIKFVLVRGKRENIYPKFPEEKYQFEFQPKMANIEITELPRKRILIYFDQSCNPAHSRKINFKIKSQKNINYTIELSEA</sequence>
<protein>
    <submittedName>
        <fullName evidence="1">Uncharacterized protein</fullName>
    </submittedName>
</protein>